<gene>
    <name evidence="2" type="ORF">SAMN05216214_12145</name>
</gene>
<feature type="transmembrane region" description="Helical" evidence="1">
    <location>
        <begin position="362"/>
        <end position="383"/>
    </location>
</feature>
<feature type="transmembrane region" description="Helical" evidence="1">
    <location>
        <begin position="989"/>
        <end position="1012"/>
    </location>
</feature>
<dbReference type="GO" id="GO:0042910">
    <property type="term" value="F:xenobiotic transmembrane transporter activity"/>
    <property type="evidence" value="ECO:0007669"/>
    <property type="project" value="TreeGrafter"/>
</dbReference>
<evidence type="ECO:0000313" key="2">
    <source>
        <dbReference type="EMBL" id="SEL77754.1"/>
    </source>
</evidence>
<keyword evidence="3" id="KW-1185">Reference proteome</keyword>
<feature type="transmembrane region" description="Helical" evidence="1">
    <location>
        <begin position="337"/>
        <end position="355"/>
    </location>
</feature>
<feature type="transmembrane region" description="Helical" evidence="1">
    <location>
        <begin position="389"/>
        <end position="413"/>
    </location>
</feature>
<dbReference type="PANTHER" id="PTHR32063">
    <property type="match status" value="1"/>
</dbReference>
<feature type="transmembrane region" description="Helical" evidence="1">
    <location>
        <begin position="434"/>
        <end position="453"/>
    </location>
</feature>
<dbReference type="SUPFAM" id="SSF82866">
    <property type="entry name" value="Multidrug efflux transporter AcrB transmembrane domain"/>
    <property type="match status" value="2"/>
</dbReference>
<protein>
    <submittedName>
        <fullName evidence="2">Multidrug efflux pump subunit AcrB</fullName>
    </submittedName>
</protein>
<dbReference type="STRING" id="1429083.GCA_001885685_02808"/>
<dbReference type="Pfam" id="PF00873">
    <property type="entry name" value="ACR_tran"/>
    <property type="match status" value="1"/>
</dbReference>
<dbReference type="Proteomes" id="UP000185766">
    <property type="component" value="Unassembled WGS sequence"/>
</dbReference>
<keyword evidence="1" id="KW-0472">Membrane</keyword>
<proteinExistence type="predicted"/>
<sequence length="1022" mass="111458">MNNLAGYFIEHKVTSWLVTLLLGIGGMIAFLELGRLEDPAFTIKTAIVTAQYPGASPQQVEEEVTYPLENAIQQLPYIDKIRSISSNGLSQITVDIQSTYGPDDLPQIWDELRRKVNDLTPRLPPGVKAPVVNDDFGDVFGVWLNISGPGYSYQELRDFADLLRRELVLVPGVGKVALNGTLQEEVQIEISRTKMTALGIAPDQVFGILQSQNVVSNAGSVRVGSEYIRLHPTGEFSQVAELERVLISEPGATQLIYLGDIATIRRGFAEIPSNLYRYNGERALALGVSFAPKVNVVNAGHAVLARLAELDGERPAGMHIDTFYNQAVEVDASVQSFVLNFLASVVIVVGILLIFMGARSGLLIGLILALTVLGSFVFMKLWGIELQRISLGALVIALGMLVDNAIVVVEGILVGLQRGQSKLQAANAIVKQTAMPLLGATVIAVLAFAPIGLSSDATGEYCYSLFQVLLISLMLSWVTAITITPFFCALLFKEQIANGESADNDPYKGVIFVLYRKLLDFCMRYRAATLLLLAGLLVVAIAGFGMVRQSFFPPSNTPMFFADIWLPQGTDIRDTEAAVEAAEKIILADPRVDRAVSTIGRGAMRFILTYDPEKTYANYAQVLIRTHRQEDILPLIDALDQQLPEALPNITLKFRQLMLGPGGGAKIEARFSGADPAVLRQLGYQAQQILHNDIVATGVMHDWRNRTKVIRPQLDEAQARSTGINKSELDQVLLTNFSGMQVGLYRDGTRMLPIITRPPAGERLDASQMNNLQVWSPALRAYIPVSQVVSQFVTEWEDPLVMRRNRHRTLTVMADPSIISGQTAPQMMARVQQQIEAIELPAGYTFEWGGELENSQKAQTAVFGALPLGFLVMFIITVLLFDSFRQASVIWITVPLAIIGVTAGFLLTGIPFGFMALLGFLSLSGMLIKNGIVLVDEINLQLASGKDPFDCVVDAAVSRVRPVSMAALTTILGMAPLLGDAFFQSMAVVIMFGLAAATILTLVVVPVLFTLFHGIKPQLQTA</sequence>
<dbReference type="Gene3D" id="3.30.70.1320">
    <property type="entry name" value="Multidrug efflux transporter AcrB pore domain like"/>
    <property type="match status" value="1"/>
</dbReference>
<dbReference type="EMBL" id="FOAS01000021">
    <property type="protein sequence ID" value="SEL77754.1"/>
    <property type="molecule type" value="Genomic_DNA"/>
</dbReference>
<feature type="transmembrane region" description="Helical" evidence="1">
    <location>
        <begin position="965"/>
        <end position="983"/>
    </location>
</feature>
<dbReference type="Gene3D" id="3.30.70.1430">
    <property type="entry name" value="Multidrug efflux transporter AcrB pore domain"/>
    <property type="match status" value="2"/>
</dbReference>
<dbReference type="InterPro" id="IPR027463">
    <property type="entry name" value="AcrB_DN_DC_subdom"/>
</dbReference>
<dbReference type="AlphaFoldDB" id="A0A1H7T0J4"/>
<keyword evidence="1" id="KW-0812">Transmembrane</keyword>
<organism evidence="2 3">
    <name type="scientific">Atopomonas hussainii</name>
    <dbReference type="NCBI Taxonomy" id="1429083"/>
    <lineage>
        <taxon>Bacteria</taxon>
        <taxon>Pseudomonadati</taxon>
        <taxon>Pseudomonadota</taxon>
        <taxon>Gammaproteobacteria</taxon>
        <taxon>Pseudomonadales</taxon>
        <taxon>Pseudomonadaceae</taxon>
        <taxon>Atopomonas</taxon>
    </lineage>
</organism>
<keyword evidence="1" id="KW-1133">Transmembrane helix</keyword>
<dbReference type="Gene3D" id="3.30.2090.10">
    <property type="entry name" value="Multidrug efflux transporter AcrB TolC docking domain, DN and DC subdomains"/>
    <property type="match status" value="2"/>
</dbReference>
<dbReference type="Gene3D" id="1.20.1640.10">
    <property type="entry name" value="Multidrug efflux transporter AcrB transmembrane domain"/>
    <property type="match status" value="2"/>
</dbReference>
<name>A0A1H7T0J4_9GAMM</name>
<feature type="transmembrane region" description="Helical" evidence="1">
    <location>
        <begin position="12"/>
        <end position="31"/>
    </location>
</feature>
<dbReference type="PRINTS" id="PR00702">
    <property type="entry name" value="ACRIFLAVINRP"/>
</dbReference>
<dbReference type="SUPFAM" id="SSF82693">
    <property type="entry name" value="Multidrug efflux transporter AcrB pore domain, PN1, PN2, PC1 and PC2 subdomains"/>
    <property type="match status" value="2"/>
</dbReference>
<dbReference type="Gene3D" id="3.30.70.1440">
    <property type="entry name" value="Multidrug efflux transporter AcrB pore domain"/>
    <property type="match status" value="1"/>
</dbReference>
<dbReference type="PANTHER" id="PTHR32063:SF18">
    <property type="entry name" value="CATION EFFLUX SYSTEM PROTEIN"/>
    <property type="match status" value="1"/>
</dbReference>
<evidence type="ECO:0000256" key="1">
    <source>
        <dbReference type="SAM" id="Phobius"/>
    </source>
</evidence>
<feature type="transmembrane region" description="Helical" evidence="1">
    <location>
        <begin position="861"/>
        <end position="881"/>
    </location>
</feature>
<dbReference type="InterPro" id="IPR001036">
    <property type="entry name" value="Acrflvin-R"/>
</dbReference>
<feature type="transmembrane region" description="Helical" evidence="1">
    <location>
        <begin position="465"/>
        <end position="492"/>
    </location>
</feature>
<accession>A0A1H7T0J4</accession>
<dbReference type="RefSeq" id="WP_071872015.1">
    <property type="nucleotide sequence ID" value="NZ_FOAS01000021.1"/>
</dbReference>
<feature type="transmembrane region" description="Helical" evidence="1">
    <location>
        <begin position="913"/>
        <end position="935"/>
    </location>
</feature>
<feature type="transmembrane region" description="Helical" evidence="1">
    <location>
        <begin position="525"/>
        <end position="547"/>
    </location>
</feature>
<evidence type="ECO:0000313" key="3">
    <source>
        <dbReference type="Proteomes" id="UP000185766"/>
    </source>
</evidence>
<reference evidence="2 3" key="1">
    <citation type="submission" date="2016-10" db="EMBL/GenBank/DDBJ databases">
        <authorList>
            <person name="de Groot N.N."/>
        </authorList>
    </citation>
    <scope>NUCLEOTIDE SEQUENCE [LARGE SCALE GENOMIC DNA]</scope>
    <source>
        <strain evidence="2 3">JCM 19513</strain>
    </source>
</reference>
<dbReference type="OrthoDB" id="9757940at2"/>
<dbReference type="SUPFAM" id="SSF82714">
    <property type="entry name" value="Multidrug efflux transporter AcrB TolC docking domain, DN and DC subdomains"/>
    <property type="match status" value="2"/>
</dbReference>
<dbReference type="GO" id="GO:0005886">
    <property type="term" value="C:plasma membrane"/>
    <property type="evidence" value="ECO:0007669"/>
    <property type="project" value="TreeGrafter"/>
</dbReference>
<feature type="transmembrane region" description="Helical" evidence="1">
    <location>
        <begin position="888"/>
        <end position="907"/>
    </location>
</feature>